<evidence type="ECO:0000313" key="4">
    <source>
        <dbReference type="EMBL" id="KAK8484921.1"/>
    </source>
</evidence>
<reference evidence="4 5" key="1">
    <citation type="journal article" date="2024" name="G3 (Bethesda)">
        <title>Genome assembly of Hibiscus sabdariffa L. provides insights into metabolisms of medicinal natural products.</title>
        <authorList>
            <person name="Kim T."/>
        </authorList>
    </citation>
    <scope>NUCLEOTIDE SEQUENCE [LARGE SCALE GENOMIC DNA]</scope>
    <source>
        <strain evidence="4">TK-2024</strain>
        <tissue evidence="4">Old leaves</tissue>
    </source>
</reference>
<gene>
    <name evidence="4" type="ORF">V6N11_046296</name>
</gene>
<dbReference type="PROSITE" id="PS50896">
    <property type="entry name" value="LISH"/>
    <property type="match status" value="1"/>
</dbReference>
<organism evidence="4 5">
    <name type="scientific">Hibiscus sabdariffa</name>
    <name type="common">roselle</name>
    <dbReference type="NCBI Taxonomy" id="183260"/>
    <lineage>
        <taxon>Eukaryota</taxon>
        <taxon>Viridiplantae</taxon>
        <taxon>Streptophyta</taxon>
        <taxon>Embryophyta</taxon>
        <taxon>Tracheophyta</taxon>
        <taxon>Spermatophyta</taxon>
        <taxon>Magnoliopsida</taxon>
        <taxon>eudicotyledons</taxon>
        <taxon>Gunneridae</taxon>
        <taxon>Pentapetalae</taxon>
        <taxon>rosids</taxon>
        <taxon>malvids</taxon>
        <taxon>Malvales</taxon>
        <taxon>Malvaceae</taxon>
        <taxon>Malvoideae</taxon>
        <taxon>Hibiscus</taxon>
    </lineage>
</organism>
<dbReference type="Pfam" id="PF07814">
    <property type="entry name" value="WAPL"/>
    <property type="match status" value="1"/>
</dbReference>
<dbReference type="InterPro" id="IPR024964">
    <property type="entry name" value="CTLH/CRA"/>
</dbReference>
<comment type="similarity">
    <text evidence="1">Belongs to the WAPL family.</text>
</comment>
<accession>A0ABR1ZVY8</accession>
<dbReference type="PROSITE" id="PS50897">
    <property type="entry name" value="CTLH"/>
    <property type="match status" value="1"/>
</dbReference>
<comment type="caution">
    <text evidence="4">The sequence shown here is derived from an EMBL/GenBank/DDBJ whole genome shotgun (WGS) entry which is preliminary data.</text>
</comment>
<dbReference type="InterPro" id="IPR016024">
    <property type="entry name" value="ARM-type_fold"/>
</dbReference>
<dbReference type="InterPro" id="IPR013144">
    <property type="entry name" value="CRA_dom"/>
</dbReference>
<evidence type="ECO:0000313" key="5">
    <source>
        <dbReference type="Proteomes" id="UP001396334"/>
    </source>
</evidence>
<evidence type="ECO:0000259" key="3">
    <source>
        <dbReference type="PROSITE" id="PS50897"/>
    </source>
</evidence>
<dbReference type="InterPro" id="IPR006594">
    <property type="entry name" value="LisH"/>
</dbReference>
<dbReference type="Pfam" id="PF08513">
    <property type="entry name" value="LisH"/>
    <property type="match status" value="1"/>
</dbReference>
<feature type="compositionally biased region" description="Basic residues" evidence="2">
    <location>
        <begin position="1"/>
        <end position="12"/>
    </location>
</feature>
<feature type="compositionally biased region" description="Polar residues" evidence="2">
    <location>
        <begin position="502"/>
        <end position="520"/>
    </location>
</feature>
<feature type="compositionally biased region" description="Basic residues" evidence="2">
    <location>
        <begin position="88"/>
        <end position="97"/>
    </location>
</feature>
<feature type="domain" description="CTLH" evidence="3">
    <location>
        <begin position="941"/>
        <end position="968"/>
    </location>
</feature>
<dbReference type="PANTHER" id="PTHR22100">
    <property type="entry name" value="WINGS APART-LIKE PROTEIN HOMOLOG"/>
    <property type="match status" value="1"/>
</dbReference>
<dbReference type="InterPro" id="IPR039874">
    <property type="entry name" value="WAPL"/>
</dbReference>
<feature type="region of interest" description="Disordered" evidence="2">
    <location>
        <begin position="489"/>
        <end position="571"/>
    </location>
</feature>
<sequence length="1108" mass="123004">MIVRTYGRRNRGLTRTFSDEFSDSPPLSQETAPSEDIYTFPFSTQESSSFWPSSQEFNDDIYKDRAATAFEPSVSDFGLDDPGNGVVRRPKKQKQRQSKKEVGDSSVPWISSGSTLMEAQEFGEIMEHVDEVNFALDGLKKGQPVRIRRASLLSLLSICGTAQQRRLLRTQGMAKTIIDAILGLNFDDTPSNLAAVALFYVLTTDGQDERLLESPSCIRFLLKLLKPVIPTAKEIKTGKIGYKLLALHKDVGISRNTTKVLDSSSAAIISKVEEILVSCKEMKSTCGDDSGLKRPELSPKWIALLILEKACLSKISLEDATGMVRKTGCNLKEKLREYGGLDVVFEVAMECHSGLEGWMEQSSSSPLIEDKKDVQWLVLLVKCLKIMENAAFLSSDNQSHLLKMGGRLNSNGSRITFVKLVISVIKILSGLYLKASSASPSTERGCSSSKAMGDADKFSLTADCKVDRHDAVSTSSSEKSSSLEWSFGKSFNTSRNDPGPSTRWSGHSVSSFQTASSNDSGLPKMRIHSGSGKSGSLFDGIPGISNGSGTLSERSDRSKNGNRQLLEDSEDPFAFDEDDFVPSKWDVLSGEKKISRTKKYEKIELRNRKIQDGHNYQFTMSQQESSHEEICPTEFTEEYHHSNATSCSHSTGEEYSSLVSDCLLAAIKVLMNLTNDNPLGCQKIAASGAIETLSTLIASHFPSFCSYLPRAKEMKEASLSVDLDDRTDIPLTDPELDFLVAILGLLVNLVEKDEQNRSQLAAASVSLPISKVSREGSRMAVIPLLCSIFLANLGEDDAAGEVLPWNNEDALLQGEKEAEKMILEAYAALLLAFLSTESKSTRNAIADCLPNRSLSILVPVLERFVFVTKYLITREAWEKRLNHVRIRKEDMNALVMNFLVTEGYAEAAENFRLESGTELDMDLATIRDRTAVIHALQCGNILDTDPRLFFHLQQQRFIELIRHGRMEEALQFAHEELAPRGLQNASFLEELERTVSLLVFKDVSNCPVRELLDESQRLKTASEANAAILTSQNHEKASCTAAVVLLRFLIKLNMVPSRNMISDPVTFRYPKLDRLVKMVIWAQNQLDEKAVYPRQNDLWSARLEDPAV</sequence>
<proteinExistence type="inferred from homology"/>
<dbReference type="Gene3D" id="1.25.10.10">
    <property type="entry name" value="Leucine-rich Repeat Variant"/>
    <property type="match status" value="2"/>
</dbReference>
<dbReference type="SUPFAM" id="SSF48371">
    <property type="entry name" value="ARM repeat"/>
    <property type="match status" value="1"/>
</dbReference>
<keyword evidence="5" id="KW-1185">Reference proteome</keyword>
<dbReference type="SMART" id="SM00668">
    <property type="entry name" value="CTLH"/>
    <property type="match status" value="1"/>
</dbReference>
<dbReference type="PANTHER" id="PTHR22100:SF13">
    <property type="entry name" value="WINGS APART-LIKE PROTEIN HOMOLOG"/>
    <property type="match status" value="1"/>
</dbReference>
<evidence type="ECO:0000256" key="2">
    <source>
        <dbReference type="SAM" id="MobiDB-lite"/>
    </source>
</evidence>
<protein>
    <recommendedName>
        <fullName evidence="3">CTLH domain-containing protein</fullName>
    </recommendedName>
</protein>
<name>A0ABR1ZVY8_9ROSI</name>
<feature type="region of interest" description="Disordered" evidence="2">
    <location>
        <begin position="73"/>
        <end position="106"/>
    </location>
</feature>
<dbReference type="InterPro" id="IPR022771">
    <property type="entry name" value="WAPL_C"/>
</dbReference>
<dbReference type="InterPro" id="IPR011989">
    <property type="entry name" value="ARM-like"/>
</dbReference>
<dbReference type="Pfam" id="PF10607">
    <property type="entry name" value="CTLH"/>
    <property type="match status" value="1"/>
</dbReference>
<dbReference type="Proteomes" id="UP001396334">
    <property type="component" value="Unassembled WGS sequence"/>
</dbReference>
<dbReference type="SMART" id="SM00667">
    <property type="entry name" value="LisH"/>
    <property type="match status" value="1"/>
</dbReference>
<evidence type="ECO:0000256" key="1">
    <source>
        <dbReference type="ARBA" id="ARBA00006854"/>
    </source>
</evidence>
<dbReference type="InterPro" id="IPR006595">
    <property type="entry name" value="CTLH_C"/>
</dbReference>
<feature type="region of interest" description="Disordered" evidence="2">
    <location>
        <begin position="1"/>
        <end position="33"/>
    </location>
</feature>
<dbReference type="EMBL" id="JBBPBN010000526">
    <property type="protein sequence ID" value="KAK8484921.1"/>
    <property type="molecule type" value="Genomic_DNA"/>
</dbReference>
<dbReference type="SMART" id="SM00757">
    <property type="entry name" value="CRA"/>
    <property type="match status" value="1"/>
</dbReference>